<feature type="compositionally biased region" description="Basic and acidic residues" evidence="7">
    <location>
        <begin position="350"/>
        <end position="371"/>
    </location>
</feature>
<dbReference type="PANTHER" id="PTHR47659">
    <property type="entry name" value="ZN(II)2CYS6 TRANSCRIPTION FACTOR (EUROFUNG)-RELATED"/>
    <property type="match status" value="1"/>
</dbReference>
<dbReference type="CDD" id="cd00067">
    <property type="entry name" value="GAL4"/>
    <property type="match status" value="1"/>
</dbReference>
<dbReference type="EMBL" id="JAVRRD010000020">
    <property type="protein sequence ID" value="KAK5048879.1"/>
    <property type="molecule type" value="Genomic_DNA"/>
</dbReference>
<reference evidence="9 10" key="1">
    <citation type="submission" date="2023-08" db="EMBL/GenBank/DDBJ databases">
        <title>Black Yeasts Isolated from many extreme environments.</title>
        <authorList>
            <person name="Coleine C."/>
            <person name="Stajich J.E."/>
            <person name="Selbmann L."/>
        </authorList>
    </citation>
    <scope>NUCLEOTIDE SEQUENCE [LARGE SCALE GENOMIC DNA]</scope>
    <source>
        <strain evidence="9 10">CCFEE 5792</strain>
    </source>
</reference>
<dbReference type="InterPro" id="IPR001138">
    <property type="entry name" value="Zn2Cys6_DnaBD"/>
</dbReference>
<proteinExistence type="predicted"/>
<evidence type="ECO:0000256" key="7">
    <source>
        <dbReference type="SAM" id="MobiDB-lite"/>
    </source>
</evidence>
<keyword evidence="5" id="KW-0804">Transcription</keyword>
<feature type="compositionally biased region" description="Basic and acidic residues" evidence="7">
    <location>
        <begin position="159"/>
        <end position="170"/>
    </location>
</feature>
<comment type="caution">
    <text evidence="9">The sequence shown here is derived from an EMBL/GenBank/DDBJ whole genome shotgun (WGS) entry which is preliminary data.</text>
</comment>
<keyword evidence="4" id="KW-0238">DNA-binding</keyword>
<dbReference type="GO" id="GO:0003677">
    <property type="term" value="F:DNA binding"/>
    <property type="evidence" value="ECO:0007669"/>
    <property type="project" value="UniProtKB-KW"/>
</dbReference>
<dbReference type="GO" id="GO:0000981">
    <property type="term" value="F:DNA-binding transcription factor activity, RNA polymerase II-specific"/>
    <property type="evidence" value="ECO:0007669"/>
    <property type="project" value="InterPro"/>
</dbReference>
<feature type="region of interest" description="Disordered" evidence="7">
    <location>
        <begin position="283"/>
        <end position="383"/>
    </location>
</feature>
<feature type="compositionally biased region" description="Basic and acidic residues" evidence="7">
    <location>
        <begin position="141"/>
        <end position="151"/>
    </location>
</feature>
<dbReference type="PANTHER" id="PTHR47659:SF4">
    <property type="entry name" value="ZN(II)2CYS6 TRANSCRIPTION FACTOR (EUROFUNG)"/>
    <property type="match status" value="1"/>
</dbReference>
<feature type="compositionally biased region" description="Polar residues" evidence="7">
    <location>
        <begin position="288"/>
        <end position="303"/>
    </location>
</feature>
<protein>
    <recommendedName>
        <fullName evidence="8">Zn(2)-C6 fungal-type domain-containing protein</fullName>
    </recommendedName>
</protein>
<dbReference type="Pfam" id="PF00172">
    <property type="entry name" value="Zn_clus"/>
    <property type="match status" value="1"/>
</dbReference>
<evidence type="ECO:0000256" key="1">
    <source>
        <dbReference type="ARBA" id="ARBA00022723"/>
    </source>
</evidence>
<keyword evidence="2" id="KW-0862">Zinc</keyword>
<dbReference type="AlphaFoldDB" id="A0AAV9N7I9"/>
<dbReference type="GeneID" id="89973477"/>
<feature type="compositionally biased region" description="Low complexity" evidence="7">
    <location>
        <begin position="26"/>
        <end position="39"/>
    </location>
</feature>
<feature type="region of interest" description="Disordered" evidence="7">
    <location>
        <begin position="1"/>
        <end position="60"/>
    </location>
</feature>
<dbReference type="PROSITE" id="PS00463">
    <property type="entry name" value="ZN2_CY6_FUNGAL_1"/>
    <property type="match status" value="1"/>
</dbReference>
<dbReference type="SUPFAM" id="SSF57701">
    <property type="entry name" value="Zn2/Cys6 DNA-binding domain"/>
    <property type="match status" value="1"/>
</dbReference>
<evidence type="ECO:0000256" key="5">
    <source>
        <dbReference type="ARBA" id="ARBA00023163"/>
    </source>
</evidence>
<feature type="region of interest" description="Disordered" evidence="7">
    <location>
        <begin position="237"/>
        <end position="268"/>
    </location>
</feature>
<dbReference type="InterPro" id="IPR036864">
    <property type="entry name" value="Zn2-C6_fun-type_DNA-bd_sf"/>
</dbReference>
<feature type="compositionally biased region" description="Polar residues" evidence="7">
    <location>
        <begin position="42"/>
        <end position="51"/>
    </location>
</feature>
<gene>
    <name evidence="9" type="ORF">LTR84_005299</name>
</gene>
<evidence type="ECO:0000313" key="9">
    <source>
        <dbReference type="EMBL" id="KAK5048879.1"/>
    </source>
</evidence>
<dbReference type="Gene3D" id="4.10.240.10">
    <property type="entry name" value="Zn(2)-C6 fungal-type DNA-binding domain"/>
    <property type="match status" value="1"/>
</dbReference>
<dbReference type="Proteomes" id="UP001358417">
    <property type="component" value="Unassembled WGS sequence"/>
</dbReference>
<name>A0AAV9N7I9_9EURO</name>
<dbReference type="SMART" id="SM00066">
    <property type="entry name" value="GAL4"/>
    <property type="match status" value="1"/>
</dbReference>
<evidence type="ECO:0000256" key="4">
    <source>
        <dbReference type="ARBA" id="ARBA00023125"/>
    </source>
</evidence>
<evidence type="ECO:0000256" key="3">
    <source>
        <dbReference type="ARBA" id="ARBA00023015"/>
    </source>
</evidence>
<feature type="domain" description="Zn(2)-C6 fungal-type" evidence="8">
    <location>
        <begin position="117"/>
        <end position="148"/>
    </location>
</feature>
<sequence length="383" mass="40978">MSGSPPPEPPTDPPQIAGRRRKRSHTPPTTTAASSSVVPLTPSDQTTSTPGNLARGGDILTEAVVQPGPYASPFASSGSYQPASSLSTVAVTDPEYLSQSPISPRATRKPKPHVTSACVNCKKKHLRCDESRPCRRCLQSGKEDSCRDVEHKKRGRPPLKPEDPSARRTFESLPPGALSYSPRTLPGTDTSSLMHSTTYPPIRPLQTPYGRGPPFPAMYAQPSISPSHATAVGTFVPSSHPYTGGSGSVSAQPPVPYSNSPPESSMRPMATYPSSYNFPPYQHMGPPTTYSNPIFPRTLTSPSMAGDSLPPLEGSAGLQLPPIRTSPPGVGPIDPAISEPQYRQGVQRSPQEEPTNRDDGTQEPDPKRPRMDIQGILGPRDRD</sequence>
<feature type="compositionally biased region" description="Pro residues" evidence="7">
    <location>
        <begin position="1"/>
        <end position="13"/>
    </location>
</feature>
<dbReference type="InterPro" id="IPR050335">
    <property type="entry name" value="ERT1_acuK_gluconeogen_tf"/>
</dbReference>
<keyword evidence="1" id="KW-0479">Metal-binding</keyword>
<dbReference type="RefSeq" id="XP_064704084.1">
    <property type="nucleotide sequence ID" value="XM_064848870.1"/>
</dbReference>
<evidence type="ECO:0000313" key="10">
    <source>
        <dbReference type="Proteomes" id="UP001358417"/>
    </source>
</evidence>
<accession>A0AAV9N7I9</accession>
<keyword evidence="6" id="KW-0539">Nucleus</keyword>
<feature type="region of interest" description="Disordered" evidence="7">
    <location>
        <begin position="94"/>
        <end position="221"/>
    </location>
</feature>
<dbReference type="PROSITE" id="PS50048">
    <property type="entry name" value="ZN2_CY6_FUNGAL_2"/>
    <property type="match status" value="1"/>
</dbReference>
<keyword evidence="3" id="KW-0805">Transcription regulation</keyword>
<evidence type="ECO:0000259" key="8">
    <source>
        <dbReference type="PROSITE" id="PS50048"/>
    </source>
</evidence>
<evidence type="ECO:0000256" key="2">
    <source>
        <dbReference type="ARBA" id="ARBA00022833"/>
    </source>
</evidence>
<dbReference type="GO" id="GO:0008270">
    <property type="term" value="F:zinc ion binding"/>
    <property type="evidence" value="ECO:0007669"/>
    <property type="project" value="InterPro"/>
</dbReference>
<evidence type="ECO:0000256" key="6">
    <source>
        <dbReference type="ARBA" id="ARBA00023242"/>
    </source>
</evidence>
<organism evidence="9 10">
    <name type="scientific">Exophiala bonariae</name>
    <dbReference type="NCBI Taxonomy" id="1690606"/>
    <lineage>
        <taxon>Eukaryota</taxon>
        <taxon>Fungi</taxon>
        <taxon>Dikarya</taxon>
        <taxon>Ascomycota</taxon>
        <taxon>Pezizomycotina</taxon>
        <taxon>Eurotiomycetes</taxon>
        <taxon>Chaetothyriomycetidae</taxon>
        <taxon>Chaetothyriales</taxon>
        <taxon>Herpotrichiellaceae</taxon>
        <taxon>Exophiala</taxon>
    </lineage>
</organism>
<keyword evidence="10" id="KW-1185">Reference proteome</keyword>
<feature type="compositionally biased region" description="Polar residues" evidence="7">
    <location>
        <begin position="187"/>
        <end position="199"/>
    </location>
</feature>